<dbReference type="EMBL" id="FOLX01000001">
    <property type="protein sequence ID" value="SFC51090.1"/>
    <property type="molecule type" value="Genomic_DNA"/>
</dbReference>
<evidence type="ECO:0000313" key="3">
    <source>
        <dbReference type="Proteomes" id="UP000231644"/>
    </source>
</evidence>
<keyword evidence="1" id="KW-0732">Signal</keyword>
<dbReference type="RefSeq" id="WP_093452890.1">
    <property type="nucleotide sequence ID" value="NZ_CP051251.1"/>
</dbReference>
<proteinExistence type="predicted"/>
<organism evidence="2 3">
    <name type="scientific">Pseudooceanicola nitratireducens</name>
    <dbReference type="NCBI Taxonomy" id="517719"/>
    <lineage>
        <taxon>Bacteria</taxon>
        <taxon>Pseudomonadati</taxon>
        <taxon>Pseudomonadota</taxon>
        <taxon>Alphaproteobacteria</taxon>
        <taxon>Rhodobacterales</taxon>
        <taxon>Paracoccaceae</taxon>
        <taxon>Pseudooceanicola</taxon>
    </lineage>
</organism>
<name>A0A1I1K0F9_9RHOB</name>
<feature type="chain" id="PRO_5014135590" evidence="1">
    <location>
        <begin position="22"/>
        <end position="237"/>
    </location>
</feature>
<dbReference type="Proteomes" id="UP000231644">
    <property type="component" value="Unassembled WGS sequence"/>
</dbReference>
<protein>
    <submittedName>
        <fullName evidence="2">VPLPA-CTERM protein sorting domain-containing protein</fullName>
    </submittedName>
</protein>
<reference evidence="2 3" key="1">
    <citation type="submission" date="2016-10" db="EMBL/GenBank/DDBJ databases">
        <authorList>
            <person name="de Groot N.N."/>
        </authorList>
    </citation>
    <scope>NUCLEOTIDE SEQUENCE [LARGE SCALE GENOMIC DNA]</scope>
    <source>
        <strain evidence="2 3">DSM 29619</strain>
    </source>
</reference>
<gene>
    <name evidence="2" type="ORF">SAMN05421762_1160</name>
</gene>
<accession>A0A1I1K0F9</accession>
<evidence type="ECO:0000256" key="1">
    <source>
        <dbReference type="SAM" id="SignalP"/>
    </source>
</evidence>
<sequence length="237" mass="24395">MLKKTLIGGLIAACLSAPAMAAPTTYFAEDLLPLNTITGSVSAARTQFLSSLTGNIATEDFESFADETYNPALSFTGGSGTITATLNGVGKVQDDLYAGRFATSGRKIYETGSGGDFSISFNTAISAFGFYGTDIGDIGNSLVLRLYRSAGGTVDLSVGNGAMNGSLLFYGFIDAGDSYTKIDFLNLPGGGDVFGFDDMTVGDVSQILQPPAVPLPAGAVLLISAIGGFAAARRWKA</sequence>
<feature type="signal peptide" evidence="1">
    <location>
        <begin position="1"/>
        <end position="21"/>
    </location>
</feature>
<dbReference type="NCBIfam" id="TIGR03370">
    <property type="entry name" value="VPLPA-CTERM"/>
    <property type="match status" value="1"/>
</dbReference>
<dbReference type="AlphaFoldDB" id="A0A1I1K0F9"/>
<keyword evidence="3" id="KW-1185">Reference proteome</keyword>
<dbReference type="InterPro" id="IPR022472">
    <property type="entry name" value="VPLPA-CTERM"/>
</dbReference>
<dbReference type="OrthoDB" id="9157266at2"/>
<evidence type="ECO:0000313" key="2">
    <source>
        <dbReference type="EMBL" id="SFC51090.1"/>
    </source>
</evidence>